<protein>
    <submittedName>
        <fullName evidence="2">Uncharacterized protein</fullName>
    </submittedName>
</protein>
<organism evidence="2 3">
    <name type="scientific">Trematosphaeria pertusa</name>
    <dbReference type="NCBI Taxonomy" id="390896"/>
    <lineage>
        <taxon>Eukaryota</taxon>
        <taxon>Fungi</taxon>
        <taxon>Dikarya</taxon>
        <taxon>Ascomycota</taxon>
        <taxon>Pezizomycotina</taxon>
        <taxon>Dothideomycetes</taxon>
        <taxon>Pleosporomycetidae</taxon>
        <taxon>Pleosporales</taxon>
        <taxon>Massarineae</taxon>
        <taxon>Trematosphaeriaceae</taxon>
        <taxon>Trematosphaeria</taxon>
    </lineage>
</organism>
<dbReference type="PANTHER" id="PTHR42085:SF2">
    <property type="entry name" value="F-BOX DOMAIN-CONTAINING PROTEIN"/>
    <property type="match status" value="1"/>
</dbReference>
<name>A0A6A6J4A6_9PLEO</name>
<dbReference type="AlphaFoldDB" id="A0A6A6J4A6"/>
<gene>
    <name evidence="2" type="ORF">BU26DRAFT_34651</name>
</gene>
<keyword evidence="3" id="KW-1185">Reference proteome</keyword>
<dbReference type="EMBL" id="ML987189">
    <property type="protein sequence ID" value="KAF2257052.1"/>
    <property type="molecule type" value="Genomic_DNA"/>
</dbReference>
<reference evidence="2" key="1">
    <citation type="journal article" date="2020" name="Stud. Mycol.">
        <title>101 Dothideomycetes genomes: a test case for predicting lifestyles and emergence of pathogens.</title>
        <authorList>
            <person name="Haridas S."/>
            <person name="Albert R."/>
            <person name="Binder M."/>
            <person name="Bloem J."/>
            <person name="Labutti K."/>
            <person name="Salamov A."/>
            <person name="Andreopoulos B."/>
            <person name="Baker S."/>
            <person name="Barry K."/>
            <person name="Bills G."/>
            <person name="Bluhm B."/>
            <person name="Cannon C."/>
            <person name="Castanera R."/>
            <person name="Culley D."/>
            <person name="Daum C."/>
            <person name="Ezra D."/>
            <person name="Gonzalez J."/>
            <person name="Henrissat B."/>
            <person name="Kuo A."/>
            <person name="Liang C."/>
            <person name="Lipzen A."/>
            <person name="Lutzoni F."/>
            <person name="Magnuson J."/>
            <person name="Mondo S."/>
            <person name="Nolan M."/>
            <person name="Ohm R."/>
            <person name="Pangilinan J."/>
            <person name="Park H.-J."/>
            <person name="Ramirez L."/>
            <person name="Alfaro M."/>
            <person name="Sun H."/>
            <person name="Tritt A."/>
            <person name="Yoshinaga Y."/>
            <person name="Zwiers L.-H."/>
            <person name="Turgeon B."/>
            <person name="Goodwin S."/>
            <person name="Spatafora J."/>
            <person name="Crous P."/>
            <person name="Grigoriev I."/>
        </authorList>
    </citation>
    <scope>NUCLEOTIDE SEQUENCE</scope>
    <source>
        <strain evidence="2">CBS 122368</strain>
    </source>
</reference>
<dbReference type="Proteomes" id="UP000800094">
    <property type="component" value="Unassembled WGS sequence"/>
</dbReference>
<dbReference type="OrthoDB" id="2951834at2759"/>
<proteinExistence type="predicted"/>
<dbReference type="InterPro" id="IPR038883">
    <property type="entry name" value="AN11006-like"/>
</dbReference>
<dbReference type="RefSeq" id="XP_033692056.1">
    <property type="nucleotide sequence ID" value="XM_033822388.1"/>
</dbReference>
<dbReference type="PANTHER" id="PTHR42085">
    <property type="entry name" value="F-BOX DOMAIN-CONTAINING PROTEIN"/>
    <property type="match status" value="1"/>
</dbReference>
<feature type="region of interest" description="Disordered" evidence="1">
    <location>
        <begin position="1"/>
        <end position="24"/>
    </location>
</feature>
<accession>A0A6A6J4A6</accession>
<evidence type="ECO:0000313" key="2">
    <source>
        <dbReference type="EMBL" id="KAF2257052.1"/>
    </source>
</evidence>
<dbReference type="GeneID" id="54575718"/>
<evidence type="ECO:0000313" key="3">
    <source>
        <dbReference type="Proteomes" id="UP000800094"/>
    </source>
</evidence>
<feature type="compositionally biased region" description="Basic and acidic residues" evidence="1">
    <location>
        <begin position="1"/>
        <end position="18"/>
    </location>
</feature>
<evidence type="ECO:0000256" key="1">
    <source>
        <dbReference type="SAM" id="MobiDB-lite"/>
    </source>
</evidence>
<sequence length="387" mass="43235">MSKAIERPKTPPPLEHRHAQLPTPPLTGGFAKAVNFSISRRLARTEGSEETLVDFFQIRDDCYGVAVSDDSSARSSSPSGVELSSASTTVTVLEKHDPFPSFAIANDAPCTSEPFPFLKLPLSVRNRVYEFLLVIPALICMRQKHTSYHNDKGAYLSAEQRELLPGIAYALPQLTVGGYKFRFTRFHHTNTCILGVSKEVHAEAKAVLYGLNDFEIGCPNMETSPAANFKVPLFPRNCQRLVRKLHIRVRACYPLQWLLNGGYAELKDAYRALETLTLILEVQDAKKGFGRRWTKKEGEKWVVYVKRLNSALAVEFFGSAGKIKNVPLWMDLRVLFDGEKYHDTSELERGSTGGGGLSNDSAEENAKRLALKRGLVEAFELFKRGSH</sequence>